<dbReference type="Pfam" id="PF12352">
    <property type="entry name" value="V-SNARE_C"/>
    <property type="match status" value="1"/>
</dbReference>
<protein>
    <recommendedName>
        <fullName evidence="17">Guanine nucleotide exchange factor</fullName>
    </recommendedName>
</protein>
<evidence type="ECO:0000259" key="13">
    <source>
        <dbReference type="PROSITE" id="PS50010"/>
    </source>
</evidence>
<accession>A0A814AUI3</accession>
<feature type="region of interest" description="Disordered" evidence="11">
    <location>
        <begin position="1276"/>
        <end position="1310"/>
    </location>
</feature>
<keyword evidence="5" id="KW-0812">Transmembrane</keyword>
<keyword evidence="3" id="KW-0813">Transport</keyword>
<dbReference type="Gene3D" id="1.10.840.10">
    <property type="entry name" value="Ras guanine-nucleotide exchange factors catalytic domain"/>
    <property type="match status" value="1"/>
</dbReference>
<dbReference type="SUPFAM" id="SSF58038">
    <property type="entry name" value="SNARE fusion complex"/>
    <property type="match status" value="1"/>
</dbReference>
<sequence>MPANHSKRKRANEVHSSKITQRGNVPKTNKPSESKTPICNRMADVNSLRQRLSLLVDEITRDIQVIETTRNLNSKHRVELSINEATRLARDLERLDSSYGREYKQRIDAIRQRLENVSRIPVHGAWNSGFDPEVDRLGQQQRDALLRGHASLVRTGEALNISRQTAHETEQLGNEIMADLTTQRETLLRTQDRLNEGNEHLKAGSKTLRLMYSSSFSSQMNSNLSLQWEKLSRPGICTLFYREYPLMELRDDACQRIQEFLYKILRFLLRQYPHRAELEQWLYINYPEAQYALNRNSRKRIFSIDQLQTLIHKEFGSHNEMDISYLATTLEHCTKDLLKLAHDYVNRLGKNEIVANDIDLIMNADTIFVEILRSDLNHTSNTSSTSTYTIDTSIATMSYNELIRHFIITETQYKDDLELLIKLFRNPIRKFFEDQPEIIDDIFGCLDDIYELTTKFLSDLEDAKEMRDDNTKNISLYEPFQNFIEGNEFECYTKYTHTILATDHNDQLKKLFDHKHVKEYLEAKADQMKETYRYLLPTLLHTPIHHFQQYLIYLEKLALFPESESAQLTDVLSVLRQNSYHMKRSKLNINLSIHSFTMPKLSENKTNNWKNIIENWDLKESTSLIDSHLKHIVIQNSNIVTSVDRRAILFSTVLCLCKAVSNDKWKFKEKIWLRKFNINNEITLADHPHIFEIQCDDKNYILQARSEQDKVQWLCLLMYIRNKSVLQRELYNILVNEDAQQVLLTPDPSQYKFCTPNSPTNILIDYHTNDKSSSSPSFTIRGATIEKLIEHLTHHQLLHPRFVKSFLMTYKSYCSPLELLNLLIERYNIPEPASSHLYTEQQLKKFRKEYVQPVKLRVLNVIRQWVDKYFSDLVESNDYLLDQLRNFLQSVSNTGGLYQFKTSILKLIDKQTVDYENSSKKNQQQDLINNERDQIEDLDVFLFDMKELSDQITLICSNYFRAITSQELLYRLPNLYNLQNYMKFLDKVLGFWCKRSILETSNLEERVAVTERFIQIAIRTYERKNFAAVFALIFGGIIDLEKSLPHTWDRLSKQSRTFVTLVDDMLGEDSHFKLYFEKLRQSPLPVVPFIANNQTRIAQMKEKHNMIILPTGEILINFRKFQQIGEHLSEIQQYQNMPYDIQPNYDIQRELKRLNPMRNFPDENTFQNYLVTLKEQIEPADQPPKVFPTRRPTSTWRSHSRVSRLFMIPSHPRTSSQCDEQHRKSTSDISSRKDTLGVPRQDNPNTFLGRQASLDINTLTSTDTFAFDNSLCESTDELQSTTNKVLQPPPVPPRLPRLGNGNNNKSSSPS</sequence>
<evidence type="ECO:0000313" key="16">
    <source>
        <dbReference type="Proteomes" id="UP000663828"/>
    </source>
</evidence>
<dbReference type="Proteomes" id="UP000663828">
    <property type="component" value="Unassembled WGS sequence"/>
</dbReference>
<keyword evidence="7" id="KW-1133">Transmembrane helix</keyword>
<dbReference type="SUPFAM" id="SSF47113">
    <property type="entry name" value="Histone-fold"/>
    <property type="match status" value="1"/>
</dbReference>
<keyword evidence="8" id="KW-0175">Coiled coil</keyword>
<dbReference type="SMART" id="SM00325">
    <property type="entry name" value="RhoGEF"/>
    <property type="match status" value="1"/>
</dbReference>
<comment type="caution">
    <text evidence="15">The sequence shown here is derived from an EMBL/GenBank/DDBJ whole genome shotgun (WGS) entry which is preliminary data.</text>
</comment>
<dbReference type="InterPro" id="IPR000219">
    <property type="entry name" value="DH_dom"/>
</dbReference>
<dbReference type="GO" id="GO:0007265">
    <property type="term" value="P:Ras protein signal transduction"/>
    <property type="evidence" value="ECO:0007669"/>
    <property type="project" value="TreeGrafter"/>
</dbReference>
<dbReference type="Gene3D" id="1.20.900.10">
    <property type="entry name" value="Dbl homology (DH) domain"/>
    <property type="match status" value="1"/>
</dbReference>
<dbReference type="SUPFAM" id="SSF50729">
    <property type="entry name" value="PH domain-like"/>
    <property type="match status" value="1"/>
</dbReference>
<dbReference type="PROSITE" id="PS50212">
    <property type="entry name" value="RASGEF_NTER"/>
    <property type="match status" value="1"/>
</dbReference>
<evidence type="ECO:0000256" key="4">
    <source>
        <dbReference type="ARBA" id="ARBA00022658"/>
    </source>
</evidence>
<dbReference type="EMBL" id="CAJNOR010000445">
    <property type="protein sequence ID" value="CAF0916953.1"/>
    <property type="molecule type" value="Genomic_DNA"/>
</dbReference>
<evidence type="ECO:0000259" key="14">
    <source>
        <dbReference type="PROSITE" id="PS50212"/>
    </source>
</evidence>
<dbReference type="InterPro" id="IPR009072">
    <property type="entry name" value="Histone-fold"/>
</dbReference>
<dbReference type="FunFam" id="1.20.5.110:FF:000002">
    <property type="entry name" value="Vesicle transport through interaction with t-SNAREsB"/>
    <property type="match status" value="1"/>
</dbReference>
<keyword evidence="9" id="KW-0472">Membrane</keyword>
<dbReference type="SUPFAM" id="SSF48065">
    <property type="entry name" value="DBL homology domain (DH-domain)"/>
    <property type="match status" value="1"/>
</dbReference>
<dbReference type="Pfam" id="PF00618">
    <property type="entry name" value="RasGEF_N"/>
    <property type="match status" value="1"/>
</dbReference>
<comment type="subcellular location">
    <subcellularLocation>
        <location evidence="1">Membrane</location>
        <topology evidence="1">Single-pass type IV membrane protein</topology>
    </subcellularLocation>
</comment>
<dbReference type="GO" id="GO:0005886">
    <property type="term" value="C:plasma membrane"/>
    <property type="evidence" value="ECO:0007669"/>
    <property type="project" value="TreeGrafter"/>
</dbReference>
<dbReference type="InterPro" id="IPR023578">
    <property type="entry name" value="Ras_GEF_dom_sf"/>
</dbReference>
<gene>
    <name evidence="15" type="ORF">XAT740_LOCUS8830</name>
</gene>
<dbReference type="InterPro" id="IPR001895">
    <property type="entry name" value="RASGEF_cat_dom"/>
</dbReference>
<evidence type="ECO:0000256" key="10">
    <source>
        <dbReference type="PROSITE-ProRule" id="PRU00168"/>
    </source>
</evidence>
<dbReference type="InterPro" id="IPR001849">
    <property type="entry name" value="PH_domain"/>
</dbReference>
<feature type="compositionally biased region" description="Low complexity" evidence="11">
    <location>
        <begin position="1296"/>
        <end position="1310"/>
    </location>
</feature>
<feature type="region of interest" description="Disordered" evidence="11">
    <location>
        <begin position="1"/>
        <end position="38"/>
    </location>
</feature>
<evidence type="ECO:0000256" key="7">
    <source>
        <dbReference type="ARBA" id="ARBA00022989"/>
    </source>
</evidence>
<keyword evidence="16" id="KW-1185">Reference proteome</keyword>
<feature type="domain" description="DH" evidence="13">
    <location>
        <begin position="398"/>
        <end position="585"/>
    </location>
</feature>
<evidence type="ECO:0000259" key="12">
    <source>
        <dbReference type="PROSITE" id="PS50009"/>
    </source>
</evidence>
<keyword evidence="6" id="KW-0653">Protein transport</keyword>
<dbReference type="Pfam" id="PF00617">
    <property type="entry name" value="RasGEF"/>
    <property type="match status" value="1"/>
</dbReference>
<dbReference type="InterPro" id="IPR008937">
    <property type="entry name" value="Ras-like_GEF"/>
</dbReference>
<dbReference type="PROSITE" id="PS50009">
    <property type="entry name" value="RASGEF_CAT"/>
    <property type="match status" value="1"/>
</dbReference>
<dbReference type="InterPro" id="IPR011993">
    <property type="entry name" value="PH-like_dom_sf"/>
</dbReference>
<evidence type="ECO:0000256" key="3">
    <source>
        <dbReference type="ARBA" id="ARBA00022448"/>
    </source>
</evidence>
<dbReference type="PANTHER" id="PTHR23113:SF363">
    <property type="entry name" value="PROTEIN SON OF SEVENLESS"/>
    <property type="match status" value="1"/>
</dbReference>
<name>A0A814AUI3_ADIRI</name>
<feature type="compositionally biased region" description="Polar residues" evidence="11">
    <location>
        <begin position="17"/>
        <end position="37"/>
    </location>
</feature>
<dbReference type="SMART" id="SM00147">
    <property type="entry name" value="RasGEF"/>
    <property type="match status" value="1"/>
</dbReference>
<evidence type="ECO:0000256" key="9">
    <source>
        <dbReference type="ARBA" id="ARBA00023136"/>
    </source>
</evidence>
<dbReference type="SUPFAM" id="SSF48366">
    <property type="entry name" value="Ras GEF"/>
    <property type="match status" value="1"/>
</dbReference>
<dbReference type="PANTHER" id="PTHR23113">
    <property type="entry name" value="GUANINE NUCLEOTIDE EXCHANGE FACTOR"/>
    <property type="match status" value="1"/>
</dbReference>
<dbReference type="CDD" id="cd15862">
    <property type="entry name" value="SNARE_Vti1"/>
    <property type="match status" value="1"/>
</dbReference>
<dbReference type="CDD" id="cd06224">
    <property type="entry name" value="REM"/>
    <property type="match status" value="1"/>
</dbReference>
<feature type="domain" description="Ras-GEF" evidence="12">
    <location>
        <begin position="944"/>
        <end position="1180"/>
    </location>
</feature>
<dbReference type="GO" id="GO:0015031">
    <property type="term" value="P:protein transport"/>
    <property type="evidence" value="ECO:0007669"/>
    <property type="project" value="UniProtKB-KW"/>
</dbReference>
<dbReference type="SMART" id="SM00233">
    <property type="entry name" value="PH"/>
    <property type="match status" value="1"/>
</dbReference>
<feature type="domain" description="N-terminal Ras-GEF" evidence="14">
    <location>
        <begin position="776"/>
        <end position="912"/>
    </location>
</feature>
<dbReference type="GO" id="GO:0005085">
    <property type="term" value="F:guanyl-nucleotide exchange factor activity"/>
    <property type="evidence" value="ECO:0007669"/>
    <property type="project" value="UniProtKB-KW"/>
</dbReference>
<organism evidence="15 16">
    <name type="scientific">Adineta ricciae</name>
    <name type="common">Rotifer</name>
    <dbReference type="NCBI Taxonomy" id="249248"/>
    <lineage>
        <taxon>Eukaryota</taxon>
        <taxon>Metazoa</taxon>
        <taxon>Spiralia</taxon>
        <taxon>Gnathifera</taxon>
        <taxon>Rotifera</taxon>
        <taxon>Eurotatoria</taxon>
        <taxon>Bdelloidea</taxon>
        <taxon>Adinetida</taxon>
        <taxon>Adinetidae</taxon>
        <taxon>Adineta</taxon>
    </lineage>
</organism>
<dbReference type="Gene3D" id="2.30.29.30">
    <property type="entry name" value="Pleckstrin-homology domain (PH domain)/Phosphotyrosine-binding domain (PTB)"/>
    <property type="match status" value="1"/>
</dbReference>
<keyword evidence="4 10" id="KW-0344">Guanine-nucleotide releasing factor</keyword>
<comment type="similarity">
    <text evidence="2">Belongs to the VTI1 family.</text>
</comment>
<dbReference type="InterPro" id="IPR036964">
    <property type="entry name" value="RASGEF_cat_dom_sf"/>
</dbReference>
<feature type="compositionally biased region" description="Basic residues" evidence="11">
    <location>
        <begin position="1"/>
        <end position="10"/>
    </location>
</feature>
<dbReference type="GO" id="GO:0046982">
    <property type="term" value="F:protein heterodimerization activity"/>
    <property type="evidence" value="ECO:0007669"/>
    <property type="project" value="InterPro"/>
</dbReference>
<dbReference type="PROSITE" id="PS50010">
    <property type="entry name" value="DH_2"/>
    <property type="match status" value="1"/>
</dbReference>
<dbReference type="InterPro" id="IPR035899">
    <property type="entry name" value="DBL_dom_sf"/>
</dbReference>
<dbReference type="Gene3D" id="1.20.870.10">
    <property type="entry name" value="Son of sevenless (SoS) protein Chain: S domain 1"/>
    <property type="match status" value="1"/>
</dbReference>
<evidence type="ECO:0000313" key="15">
    <source>
        <dbReference type="EMBL" id="CAF0916953.1"/>
    </source>
</evidence>
<dbReference type="Pfam" id="PF00621">
    <property type="entry name" value="RhoGEF"/>
    <property type="match status" value="1"/>
</dbReference>
<feature type="compositionally biased region" description="Basic and acidic residues" evidence="11">
    <location>
        <begin position="1219"/>
        <end position="1235"/>
    </location>
</feature>
<dbReference type="InterPro" id="IPR000651">
    <property type="entry name" value="Ras-like_Gua-exchang_fac_N"/>
</dbReference>
<reference evidence="15" key="1">
    <citation type="submission" date="2021-02" db="EMBL/GenBank/DDBJ databases">
        <authorList>
            <person name="Nowell W R."/>
        </authorList>
    </citation>
    <scope>NUCLEOTIDE SEQUENCE</scope>
</reference>
<dbReference type="Gene3D" id="1.20.5.110">
    <property type="match status" value="1"/>
</dbReference>
<evidence type="ECO:0000256" key="11">
    <source>
        <dbReference type="SAM" id="MobiDB-lite"/>
    </source>
</evidence>
<dbReference type="Gene3D" id="1.10.20.10">
    <property type="entry name" value="Histone, subunit A"/>
    <property type="match status" value="1"/>
</dbReference>
<evidence type="ECO:0000256" key="6">
    <source>
        <dbReference type="ARBA" id="ARBA00022927"/>
    </source>
</evidence>
<evidence type="ECO:0000256" key="5">
    <source>
        <dbReference type="ARBA" id="ARBA00022692"/>
    </source>
</evidence>
<evidence type="ECO:0000256" key="1">
    <source>
        <dbReference type="ARBA" id="ARBA00004211"/>
    </source>
</evidence>
<evidence type="ECO:0000256" key="2">
    <source>
        <dbReference type="ARBA" id="ARBA00006108"/>
    </source>
</evidence>
<dbReference type="GO" id="GO:0005737">
    <property type="term" value="C:cytoplasm"/>
    <property type="evidence" value="ECO:0007669"/>
    <property type="project" value="UniProtKB-ARBA"/>
</dbReference>
<feature type="region of interest" description="Disordered" evidence="11">
    <location>
        <begin position="1209"/>
        <end position="1248"/>
    </location>
</feature>
<proteinExistence type="inferred from homology"/>
<evidence type="ECO:0000256" key="8">
    <source>
        <dbReference type="ARBA" id="ARBA00023054"/>
    </source>
</evidence>
<dbReference type="Pfam" id="PF00169">
    <property type="entry name" value="PH"/>
    <property type="match status" value="1"/>
</dbReference>
<dbReference type="SMART" id="SM00229">
    <property type="entry name" value="RasGEFN"/>
    <property type="match status" value="1"/>
</dbReference>
<evidence type="ECO:0008006" key="17">
    <source>
        <dbReference type="Google" id="ProtNLM"/>
    </source>
</evidence>